<dbReference type="AlphaFoldDB" id="A0A6N2XMK7"/>
<sequence>MRAIYRDLQLSVGYNRYNDDILFSIEQITSDPKISLIKFRNVDHRDEMTASLVFAPSIGCWKPEWTASLNSQWFKIGYLNEMKNMSGTTFGIRWNNSFQLPAGYIFRLNGEYTGKGVYQNCYTRPVSCLSTSIYKSFFNGRVDCLLEGNDLFHSMRDANTQYDDRVKMFRETKRNTQEVKLTVHYKFNLQKSKYKGTGAGLGEQQRL</sequence>
<dbReference type="Pfam" id="PF14905">
    <property type="entry name" value="OMP_b-brl_3"/>
    <property type="match status" value="1"/>
</dbReference>
<dbReference type="EMBL" id="CACRTD010000093">
    <property type="protein sequence ID" value="VYT55631.1"/>
    <property type="molecule type" value="Genomic_DNA"/>
</dbReference>
<evidence type="ECO:0000259" key="1">
    <source>
        <dbReference type="Pfam" id="PF14905"/>
    </source>
</evidence>
<reference evidence="2" key="1">
    <citation type="submission" date="2019-11" db="EMBL/GenBank/DDBJ databases">
        <authorList>
            <person name="Feng L."/>
        </authorList>
    </citation>
    <scope>NUCLEOTIDE SEQUENCE</scope>
    <source>
        <strain evidence="2">BovatusLFYP28</strain>
    </source>
</reference>
<feature type="domain" description="Outer membrane protein beta-barrel" evidence="1">
    <location>
        <begin position="8"/>
        <end position="185"/>
    </location>
</feature>
<name>A0A6N2XMK7_BACOV</name>
<protein>
    <recommendedName>
        <fullName evidence="1">Outer membrane protein beta-barrel domain-containing protein</fullName>
    </recommendedName>
</protein>
<organism evidence="2">
    <name type="scientific">Bacteroides ovatus</name>
    <dbReference type="NCBI Taxonomy" id="28116"/>
    <lineage>
        <taxon>Bacteria</taxon>
        <taxon>Pseudomonadati</taxon>
        <taxon>Bacteroidota</taxon>
        <taxon>Bacteroidia</taxon>
        <taxon>Bacteroidales</taxon>
        <taxon>Bacteroidaceae</taxon>
        <taxon>Bacteroides</taxon>
    </lineage>
</organism>
<accession>A0A6N2XMK7</accession>
<gene>
    <name evidence="2" type="ORF">BOLFYP28_04835</name>
</gene>
<proteinExistence type="predicted"/>
<evidence type="ECO:0000313" key="2">
    <source>
        <dbReference type="EMBL" id="VYT55631.1"/>
    </source>
</evidence>
<dbReference type="InterPro" id="IPR041700">
    <property type="entry name" value="OMP_b-brl_3"/>
</dbReference>